<keyword evidence="9 10" id="KW-0472">Membrane</keyword>
<dbReference type="OrthoDB" id="9815029at2"/>
<dbReference type="GO" id="GO:0006865">
    <property type="term" value="P:amino acid transport"/>
    <property type="evidence" value="ECO:0007669"/>
    <property type="project" value="UniProtKB-KW"/>
</dbReference>
<evidence type="ECO:0000256" key="3">
    <source>
        <dbReference type="ARBA" id="ARBA00022448"/>
    </source>
</evidence>
<dbReference type="Proteomes" id="UP000243606">
    <property type="component" value="Unassembled WGS sequence"/>
</dbReference>
<reference evidence="13" key="1">
    <citation type="submission" date="2016-10" db="EMBL/GenBank/DDBJ databases">
        <authorList>
            <person name="Varghese N."/>
            <person name="Submissions S."/>
        </authorList>
    </citation>
    <scope>NUCLEOTIDE SEQUENCE [LARGE SCALE GENOMIC DNA]</scope>
    <source>
        <strain evidence="13">LMG 24016</strain>
    </source>
</reference>
<gene>
    <name evidence="12" type="ORF">SAMN05216206_0649</name>
</gene>
<evidence type="ECO:0000256" key="8">
    <source>
        <dbReference type="ARBA" id="ARBA00022989"/>
    </source>
</evidence>
<keyword evidence="13" id="KW-1185">Reference proteome</keyword>
<dbReference type="STRING" id="425504.SAMN05216206_0649"/>
<evidence type="ECO:0000256" key="1">
    <source>
        <dbReference type="ARBA" id="ARBA00004429"/>
    </source>
</evidence>
<evidence type="ECO:0000256" key="6">
    <source>
        <dbReference type="ARBA" id="ARBA00022692"/>
    </source>
</evidence>
<dbReference type="InterPro" id="IPR051613">
    <property type="entry name" value="ABC_transp_permease_HisMQ"/>
</dbReference>
<evidence type="ECO:0000313" key="12">
    <source>
        <dbReference type="EMBL" id="SFH89093.1"/>
    </source>
</evidence>
<evidence type="ECO:0000256" key="7">
    <source>
        <dbReference type="ARBA" id="ARBA00022970"/>
    </source>
</evidence>
<dbReference type="EMBL" id="FOQL01000001">
    <property type="protein sequence ID" value="SFH89093.1"/>
    <property type="molecule type" value="Genomic_DNA"/>
</dbReference>
<dbReference type="InterPro" id="IPR035906">
    <property type="entry name" value="MetI-like_sf"/>
</dbReference>
<organism evidence="12 13">
    <name type="scientific">Pseudomonas guineae</name>
    <dbReference type="NCBI Taxonomy" id="425504"/>
    <lineage>
        <taxon>Bacteria</taxon>
        <taxon>Pseudomonadati</taxon>
        <taxon>Pseudomonadota</taxon>
        <taxon>Gammaproteobacteria</taxon>
        <taxon>Pseudomonadales</taxon>
        <taxon>Pseudomonadaceae</taxon>
        <taxon>Pseudomonas</taxon>
    </lineage>
</organism>
<keyword evidence="5" id="KW-0997">Cell inner membrane</keyword>
<keyword evidence="8 10" id="KW-1133">Transmembrane helix</keyword>
<keyword evidence="7" id="KW-0029">Amino-acid transport</keyword>
<evidence type="ECO:0000256" key="9">
    <source>
        <dbReference type="ARBA" id="ARBA00023136"/>
    </source>
</evidence>
<keyword evidence="6 10" id="KW-0812">Transmembrane</keyword>
<evidence type="ECO:0000259" key="11">
    <source>
        <dbReference type="PROSITE" id="PS50928"/>
    </source>
</evidence>
<evidence type="ECO:0000256" key="4">
    <source>
        <dbReference type="ARBA" id="ARBA00022475"/>
    </source>
</evidence>
<comment type="similarity">
    <text evidence="2">Belongs to the binding-protein-dependent transport system permease family. HisMQ subfamily.</text>
</comment>
<dbReference type="SUPFAM" id="SSF161098">
    <property type="entry name" value="MetI-like"/>
    <property type="match status" value="1"/>
</dbReference>
<proteinExistence type="inferred from homology"/>
<evidence type="ECO:0000256" key="5">
    <source>
        <dbReference type="ARBA" id="ARBA00022519"/>
    </source>
</evidence>
<dbReference type="PANTHER" id="PTHR30133:SF2">
    <property type="entry name" value="ARGININE ABC TRANSPORTER PERMEASE PROTEIN ARTQ"/>
    <property type="match status" value="1"/>
</dbReference>
<dbReference type="NCBIfam" id="TIGR01726">
    <property type="entry name" value="HEQRo_perm_3TM"/>
    <property type="match status" value="1"/>
</dbReference>
<dbReference type="InterPro" id="IPR010065">
    <property type="entry name" value="AA_ABC_transptr_permease_3TM"/>
</dbReference>
<dbReference type="InterPro" id="IPR000515">
    <property type="entry name" value="MetI-like"/>
</dbReference>
<dbReference type="PANTHER" id="PTHR30133">
    <property type="entry name" value="CATIONIC AMINO ACID TRANSPORTER, MEMBRANE COMPONENT"/>
    <property type="match status" value="1"/>
</dbReference>
<dbReference type="Pfam" id="PF00528">
    <property type="entry name" value="BPD_transp_1"/>
    <property type="match status" value="1"/>
</dbReference>
<feature type="transmembrane region" description="Helical" evidence="10">
    <location>
        <begin position="202"/>
        <end position="223"/>
    </location>
</feature>
<feature type="transmembrane region" description="Helical" evidence="10">
    <location>
        <begin position="98"/>
        <end position="118"/>
    </location>
</feature>
<dbReference type="AlphaFoldDB" id="A0A1I3DR14"/>
<evidence type="ECO:0000256" key="10">
    <source>
        <dbReference type="RuleBase" id="RU363032"/>
    </source>
</evidence>
<dbReference type="Gene3D" id="1.10.3720.10">
    <property type="entry name" value="MetI-like"/>
    <property type="match status" value="1"/>
</dbReference>
<evidence type="ECO:0000313" key="13">
    <source>
        <dbReference type="Proteomes" id="UP000243606"/>
    </source>
</evidence>
<dbReference type="PROSITE" id="PS50928">
    <property type="entry name" value="ABC_TM1"/>
    <property type="match status" value="1"/>
</dbReference>
<evidence type="ECO:0000256" key="2">
    <source>
        <dbReference type="ARBA" id="ARBA00010072"/>
    </source>
</evidence>
<keyword evidence="4" id="KW-1003">Cell membrane</keyword>
<dbReference type="GO" id="GO:0043190">
    <property type="term" value="C:ATP-binding cassette (ABC) transporter complex"/>
    <property type="evidence" value="ECO:0007669"/>
    <property type="project" value="InterPro"/>
</dbReference>
<feature type="transmembrane region" description="Helical" evidence="10">
    <location>
        <begin position="26"/>
        <end position="50"/>
    </location>
</feature>
<protein>
    <submittedName>
        <fullName evidence="12">Amino acid ABC transporter membrane protein 1, PAAT family</fullName>
    </submittedName>
</protein>
<comment type="subcellular location">
    <subcellularLocation>
        <location evidence="1">Cell inner membrane</location>
        <topology evidence="1">Multi-pass membrane protein</topology>
    </subcellularLocation>
    <subcellularLocation>
        <location evidence="10">Cell membrane</location>
        <topology evidence="10">Multi-pass membrane protein</topology>
    </subcellularLocation>
</comment>
<feature type="domain" description="ABC transmembrane type-1" evidence="11">
    <location>
        <begin position="22"/>
        <end position="223"/>
    </location>
</feature>
<name>A0A1I3DR14_9PSED</name>
<dbReference type="GO" id="GO:0022857">
    <property type="term" value="F:transmembrane transporter activity"/>
    <property type="evidence" value="ECO:0007669"/>
    <property type="project" value="InterPro"/>
</dbReference>
<accession>A0A1I3DR14</accession>
<sequence length="241" mass="26187">MDWLTYLSFGDAGWGDELLQGLGVTLALALTTLPVGLLLGLLVAALAMFGGRLARSLALAYSTTLRGLPELLTLFIIYHGVGMGLNSLLRWYDPQVGYFELSPFVAGVVALAMVFAAYSSEVWRGAWQALDGGQREAGQSMGLRRLTIFRVIELPQLLRLALPGLGNLWINLLKDTALVSVIALSDLMRVANIAVGTTKKPFLFFLVVCLAYWGVCLLCEFLLARMERRANRGYRSGGAAA</sequence>
<keyword evidence="3 10" id="KW-0813">Transport</keyword>
<dbReference type="RefSeq" id="WP_090239480.1">
    <property type="nucleotide sequence ID" value="NZ_CAXBNE010000088.1"/>
</dbReference>
<dbReference type="CDD" id="cd06261">
    <property type="entry name" value="TM_PBP2"/>
    <property type="match status" value="1"/>
</dbReference>